<dbReference type="InterPro" id="IPR036388">
    <property type="entry name" value="WH-like_DNA-bd_sf"/>
</dbReference>
<protein>
    <recommendedName>
        <fullName evidence="6">HTH-type transcriptional regulator SarZ</fullName>
    </recommendedName>
    <alternativeName>
        <fullName evidence="7">Staphylococcal accessory regulator Z</fullName>
    </alternativeName>
</protein>
<dbReference type="RefSeq" id="WP_006439197.1">
    <property type="nucleotide sequence ID" value="NZ_DS995355.1"/>
</dbReference>
<evidence type="ECO:0000259" key="8">
    <source>
        <dbReference type="PROSITE" id="PS50995"/>
    </source>
</evidence>
<feature type="domain" description="HTH marR-type" evidence="8">
    <location>
        <begin position="13"/>
        <end position="145"/>
    </location>
</feature>
<gene>
    <name evidence="9" type="ORF">CLOHIR_00276</name>
</gene>
<dbReference type="Pfam" id="PF22381">
    <property type="entry name" value="Staph_reg_Sar_Rot"/>
    <property type="match status" value="1"/>
</dbReference>
<comment type="caution">
    <text evidence="9">The sequence shown here is derived from an EMBL/GenBank/DDBJ whole genome shotgun (WGS) entry which is preliminary data.</text>
</comment>
<evidence type="ECO:0000256" key="4">
    <source>
        <dbReference type="ARBA" id="ARBA00023163"/>
    </source>
</evidence>
<dbReference type="PANTHER" id="PTHR42756:SF1">
    <property type="entry name" value="TRANSCRIPTIONAL REPRESSOR OF EMRAB OPERON"/>
    <property type="match status" value="1"/>
</dbReference>
<keyword evidence="4" id="KW-0804">Transcription</keyword>
<dbReference type="Gene3D" id="1.10.10.10">
    <property type="entry name" value="Winged helix-like DNA-binding domain superfamily/Winged helix DNA-binding domain"/>
    <property type="match status" value="1"/>
</dbReference>
<reference evidence="9 10" key="2">
    <citation type="submission" date="2008-10" db="EMBL/GenBank/DDBJ databases">
        <title>Draft genome sequence of Clostridium hiranonis (DSM 13275).</title>
        <authorList>
            <person name="Sudarsanam P."/>
            <person name="Ley R."/>
            <person name="Guruge J."/>
            <person name="Turnbaugh P.J."/>
            <person name="Mahowald M."/>
            <person name="Liep D."/>
            <person name="Gordon J."/>
        </authorList>
    </citation>
    <scope>NUCLEOTIDE SEQUENCE [LARGE SCALE GENOMIC DNA]</scope>
    <source>
        <strain evidence="9 10">DSM 13275</strain>
    </source>
</reference>
<evidence type="ECO:0000256" key="7">
    <source>
        <dbReference type="ARBA" id="ARBA00047207"/>
    </source>
</evidence>
<organism evidence="9 10">
    <name type="scientific">Peptacetobacter hiranonis (strain DSM 13275 / JCM 10541 / KCTC 15199 / TO-931)</name>
    <name type="common">Clostridium hiranonis</name>
    <dbReference type="NCBI Taxonomy" id="500633"/>
    <lineage>
        <taxon>Bacteria</taxon>
        <taxon>Bacillati</taxon>
        <taxon>Bacillota</taxon>
        <taxon>Clostridia</taxon>
        <taxon>Peptostreptococcales</taxon>
        <taxon>Peptostreptococcaceae</taxon>
        <taxon>Peptacetobacter</taxon>
    </lineage>
</organism>
<dbReference type="PRINTS" id="PR00598">
    <property type="entry name" value="HTHMARR"/>
</dbReference>
<dbReference type="GO" id="GO:0003700">
    <property type="term" value="F:DNA-binding transcription factor activity"/>
    <property type="evidence" value="ECO:0007669"/>
    <property type="project" value="InterPro"/>
</dbReference>
<dbReference type="InterPro" id="IPR036390">
    <property type="entry name" value="WH_DNA-bd_sf"/>
</dbReference>
<dbReference type="GO" id="GO:0003677">
    <property type="term" value="F:DNA binding"/>
    <property type="evidence" value="ECO:0007669"/>
    <property type="project" value="UniProtKB-KW"/>
</dbReference>
<keyword evidence="3" id="KW-0238">DNA-binding</keyword>
<dbReference type="AlphaFoldDB" id="B6FWM7"/>
<sequence>MKEECKLHSKDFEDKLTTTLMRLFRAHFNLTDEHLKREGLHHGQPYIIISLYHNEGQSLKELTACRNVKASTTTTMVSRMEKLGLVKKVADEKDRRKTRVYLTDKGREKYNAIINVNNELDDICFEGFSDEQKLLTKMLLKKIIENISKHS</sequence>
<dbReference type="GO" id="GO:0005737">
    <property type="term" value="C:cytoplasm"/>
    <property type="evidence" value="ECO:0007669"/>
    <property type="project" value="UniProtKB-SubCell"/>
</dbReference>
<evidence type="ECO:0000256" key="6">
    <source>
        <dbReference type="ARBA" id="ARBA00047188"/>
    </source>
</evidence>
<dbReference type="InterPro" id="IPR055166">
    <property type="entry name" value="Transc_reg_Sar_Rot_HTH"/>
</dbReference>
<dbReference type="OrthoDB" id="6462103at2"/>
<evidence type="ECO:0000313" key="9">
    <source>
        <dbReference type="EMBL" id="EEA86134.1"/>
    </source>
</evidence>
<dbReference type="HOGENOM" id="CLU_083287_18_7_9"/>
<keyword evidence="2" id="KW-0805">Transcription regulation</keyword>
<evidence type="ECO:0000313" key="10">
    <source>
        <dbReference type="Proteomes" id="UP000003178"/>
    </source>
</evidence>
<evidence type="ECO:0000256" key="1">
    <source>
        <dbReference type="ARBA" id="ARBA00004496"/>
    </source>
</evidence>
<evidence type="ECO:0000256" key="2">
    <source>
        <dbReference type="ARBA" id="ARBA00023015"/>
    </source>
</evidence>
<accession>B6FWM7</accession>
<dbReference type="SMART" id="SM00347">
    <property type="entry name" value="HTH_MARR"/>
    <property type="match status" value="1"/>
</dbReference>
<dbReference type="InterPro" id="IPR000835">
    <property type="entry name" value="HTH_MarR-typ"/>
</dbReference>
<dbReference type="PANTHER" id="PTHR42756">
    <property type="entry name" value="TRANSCRIPTIONAL REGULATOR, MARR"/>
    <property type="match status" value="1"/>
</dbReference>
<dbReference type="EMBL" id="ABWP01000010">
    <property type="protein sequence ID" value="EEA86134.1"/>
    <property type="molecule type" value="Genomic_DNA"/>
</dbReference>
<reference evidence="9 10" key="1">
    <citation type="submission" date="2008-09" db="EMBL/GenBank/DDBJ databases">
        <authorList>
            <person name="Fulton L."/>
            <person name="Clifton S."/>
            <person name="Fulton B."/>
            <person name="Xu J."/>
            <person name="Minx P."/>
            <person name="Pepin K.H."/>
            <person name="Johnson M."/>
            <person name="Thiruvilangam P."/>
            <person name="Bhonagiri V."/>
            <person name="Nash W.E."/>
            <person name="Mardis E.R."/>
            <person name="Wilson R.K."/>
        </authorList>
    </citation>
    <scope>NUCLEOTIDE SEQUENCE [LARGE SCALE GENOMIC DNA]</scope>
    <source>
        <strain evidence="9 10">DSM 13275</strain>
    </source>
</reference>
<evidence type="ECO:0000256" key="3">
    <source>
        <dbReference type="ARBA" id="ARBA00023125"/>
    </source>
</evidence>
<dbReference type="eggNOG" id="COG1846">
    <property type="taxonomic scope" value="Bacteria"/>
</dbReference>
<proteinExistence type="inferred from homology"/>
<comment type="subcellular location">
    <subcellularLocation>
        <location evidence="1">Cytoplasm</location>
    </subcellularLocation>
</comment>
<dbReference type="Proteomes" id="UP000003178">
    <property type="component" value="Unassembled WGS sequence"/>
</dbReference>
<evidence type="ECO:0000256" key="5">
    <source>
        <dbReference type="ARBA" id="ARBA00046337"/>
    </source>
</evidence>
<keyword evidence="10" id="KW-1185">Reference proteome</keyword>
<dbReference type="PROSITE" id="PS50995">
    <property type="entry name" value="HTH_MARR_2"/>
    <property type="match status" value="1"/>
</dbReference>
<dbReference type="SUPFAM" id="SSF46785">
    <property type="entry name" value="Winged helix' DNA-binding domain"/>
    <property type="match status" value="1"/>
</dbReference>
<comment type="similarity">
    <text evidence="5">Belongs to the SarZ family.</text>
</comment>
<dbReference type="STRING" id="500633.CLOHIR_00276"/>
<name>B6FWM7_PEPHT</name>